<proteinExistence type="predicted"/>
<accession>A0A504XG41</accession>
<evidence type="ECO:0000256" key="1">
    <source>
        <dbReference type="SAM" id="MobiDB-lite"/>
    </source>
</evidence>
<feature type="region of interest" description="Disordered" evidence="1">
    <location>
        <begin position="329"/>
        <end position="352"/>
    </location>
</feature>
<dbReference type="Proteomes" id="UP000318821">
    <property type="component" value="Unassembled WGS sequence"/>
</dbReference>
<feature type="compositionally biased region" description="Polar residues" evidence="1">
    <location>
        <begin position="618"/>
        <end position="640"/>
    </location>
</feature>
<reference evidence="3" key="1">
    <citation type="submission" date="2019-02" db="EMBL/GenBank/DDBJ databases">
        <title>FDA dAtabase for Regulatory Grade micrObial Sequences (FDA-ARGOS): Supporting development and validation of Infectious Disease Dx tests.</title>
        <authorList>
            <person name="Duncan R."/>
            <person name="Fisher C."/>
            <person name="Tallon L."/>
            <person name="Sadzewicz L."/>
            <person name="Sengamalay N."/>
            <person name="Ott S."/>
            <person name="Godinez A."/>
            <person name="Nagaraj S."/>
            <person name="Vavikolanu K."/>
            <person name="Vyas G."/>
            <person name="Nadendla S."/>
            <person name="Aluvathingal J."/>
            <person name="Sichtig H."/>
        </authorList>
    </citation>
    <scope>NUCLEOTIDE SEQUENCE [LARGE SCALE GENOMIC DNA]</scope>
    <source>
        <strain evidence="3">FDAARGOS_360</strain>
    </source>
</reference>
<sequence>MSNGRGVGANCTDRGPGHWPQAPGRHPPQPRCTMRHAETRGSWTQPANTRGTLLLSARDGRRTSSPKSAPAPVCASGSSSGRWLVVAAWSCATFSHLSTLEPDSISRDQFARNDLTRASLALHRGSAPPLPGHSPATVKGVRVERRLERLLPPPAQGSIRTAAGCRKCEHGAQAPWGTAGTVYHTQAQHPAHAAQPVCIPTGRADEAQTPGAWREHRRALQTPTRRVAAPDHGIARLAAALGAGARHAGRVSEGPAPRLARLLLELVRPGMMQHSSSPPMTGTAVEAAIYMDRHLGDKVRLTLENCLQDKPCDPIRFFAHSLRQLAQQDAASNQEPVRAGAPAERLQAEPSKHFQLTASPSVRLENGVKYELRPLAQDFRCASGMPPAAEATAPPPVFPAVHYREAIPSYEVASCLRQLHMIDPVAPLLLFIECPASSSGAFFYQGVAYRCRNSTGKPADQTSPPLIAALQEALGAEKVGDFDTEIRAAAAEAAAAVKVNFLRSFQGDYLSIFDTLDDALKTATHVTDVSTADSPTNPPRWTLPSVLFVSYKPESAHLTYARLLASYGPLYEAAQRASLQAYRTAQMKRKRTYTFAYAREYWAKVQRQRHASSGAPRTVNSVAKWSSSVDSKTRSDQPTGPISLGDSATPITAAENFTAAKPVKRGLLTYSAAHQAEDDVFLIVVRRLEHAAATLIQSVYRGYRRRRSYTEAREALHCASGAVGTNSPLKTSLKDARMSQSSEDVILPPLLRACLERLFREGDAFGSLWGDYVISPAPESRRCWIYRPVQHREGGGDTEQSGNDSAAGEHVREGWVQEELLLPPWRATQPRLHLNLFQRLRDYLALAQCTSLHENVQLLMVSPGMSVLQRRAYDGIKSVCLNLFHVAYAELRQRHPKGLPTSFSAYMRQMHGAVLGWLSTPHRCSLILRAVQTTTADAVQDAQQDNTRSRGVCSSHSATERSMSRVVRDQLAANEALLIAPHSLSASDTAAPAATLAEPTVLSVAPQLYISQQPLLPRNEWVQEVTALLQSTRDRSADAPSPFVEWMTTASFPLCCVDGTPVAAVLRLDTQQVEGAPPYDSFVPRLGGDTRQLTGTRAAEGAAAGDSVAPASLAVQAAAAVQEWMQGDLACAADAGLKHHIQESLSTESGMVYYRARVRKDGTATEAFTTVSPSATLVREVLRQNHKDSAADPCEGRTGHEVSTPPSELSGSVSASANPWHRSVRSSEEWDPVIGKVAQESSSAARRSCSCTSSIVTASRTSAGAFNSSRTTEARASINARLEMRSLAVLPNVELEATGELSKHAFRVLTADDVAKEVSAALSESPFKHTRVTMRFFAGPTVLEHLDTFLDRVAEALQKEAHSPSLVLAMDLPSQSFYALAAALLAFRLHDMREIPVRPHKKSRAAPEGSPSAQLGGVPSDVHVPFLSAFHNVLEAALPTPSGSRTAMQSTAVQTAIQHVSHVMNCAPLPQLNLVALLRSAVQEAEAAIKPSHAIVRATQLAEQYALLVLLDYYLWSSQSCFTPAEPSLGSRSGMVRMVGNCAFAAFVSRVPAALEWMAHVDPWKTSSPDPLHLRYSNALRRWDDKHYVCYGAF</sequence>
<evidence type="ECO:0000313" key="3">
    <source>
        <dbReference type="Proteomes" id="UP000318821"/>
    </source>
</evidence>
<dbReference type="EMBL" id="RHLD01000013">
    <property type="protein sequence ID" value="TPP48052.1"/>
    <property type="molecule type" value="Genomic_DNA"/>
</dbReference>
<feature type="region of interest" description="Disordered" evidence="1">
    <location>
        <begin position="1"/>
        <end position="30"/>
    </location>
</feature>
<feature type="region of interest" description="Disordered" evidence="1">
    <location>
        <begin position="1187"/>
        <end position="1226"/>
    </location>
</feature>
<feature type="compositionally biased region" description="Polar residues" evidence="1">
    <location>
        <begin position="1204"/>
        <end position="1217"/>
    </location>
</feature>
<gene>
    <name evidence="2" type="ORF">CGC20_15330</name>
</gene>
<dbReference type="VEuPathDB" id="TriTrypDB:LDHU3_35.3580"/>
<feature type="region of interest" description="Disordered" evidence="1">
    <location>
        <begin position="939"/>
        <end position="961"/>
    </location>
</feature>
<feature type="compositionally biased region" description="Basic and acidic residues" evidence="1">
    <location>
        <begin position="1187"/>
        <end position="1200"/>
    </location>
</feature>
<dbReference type="PROSITE" id="PS50096">
    <property type="entry name" value="IQ"/>
    <property type="match status" value="1"/>
</dbReference>
<dbReference type="VEuPathDB" id="TriTrypDB:LdBPK_352820.1"/>
<organism evidence="2 3">
    <name type="scientific">Leishmania donovani</name>
    <dbReference type="NCBI Taxonomy" id="5661"/>
    <lineage>
        <taxon>Eukaryota</taxon>
        <taxon>Discoba</taxon>
        <taxon>Euglenozoa</taxon>
        <taxon>Kinetoplastea</taxon>
        <taxon>Metakinetoplastina</taxon>
        <taxon>Trypanosomatida</taxon>
        <taxon>Trypanosomatidae</taxon>
        <taxon>Leishmaniinae</taxon>
        <taxon>Leishmania</taxon>
    </lineage>
</organism>
<comment type="caution">
    <text evidence="2">The sequence shown here is derived from an EMBL/GenBank/DDBJ whole genome shotgun (WGS) entry which is preliminary data.</text>
</comment>
<feature type="region of interest" description="Disordered" evidence="1">
    <location>
        <begin position="609"/>
        <end position="647"/>
    </location>
</feature>
<protein>
    <submittedName>
        <fullName evidence="2">Uncharacterized protein</fullName>
    </submittedName>
</protein>
<name>A0A504XG41_LEIDO</name>
<evidence type="ECO:0000313" key="2">
    <source>
        <dbReference type="EMBL" id="TPP48052.1"/>
    </source>
</evidence>
<dbReference type="VEuPathDB" id="TriTrypDB:LdCL_350033100"/>
<feature type="region of interest" description="Disordered" evidence="1">
    <location>
        <begin position="57"/>
        <end position="77"/>
    </location>
</feature>